<dbReference type="Gene3D" id="3.40.50.850">
    <property type="entry name" value="Isochorismatase-like"/>
    <property type="match status" value="1"/>
</dbReference>
<dbReference type="Pfam" id="PF00857">
    <property type="entry name" value="Isochorismatase"/>
    <property type="match status" value="1"/>
</dbReference>
<keyword evidence="2" id="KW-0378">Hydrolase</keyword>
<organism evidence="2 3">
    <name type="scientific">Taurinivorans muris</name>
    <dbReference type="NCBI Taxonomy" id="2787751"/>
    <lineage>
        <taxon>Bacteria</taxon>
        <taxon>Pseudomonadati</taxon>
        <taxon>Thermodesulfobacteriota</taxon>
        <taxon>Desulfovibrionia</taxon>
        <taxon>Desulfovibrionales</taxon>
        <taxon>Desulfovibrionaceae</taxon>
        <taxon>Taurinivorans</taxon>
    </lineage>
</organism>
<dbReference type="EMBL" id="CP065938">
    <property type="protein sequence ID" value="UWX04892.1"/>
    <property type="molecule type" value="Genomic_DNA"/>
</dbReference>
<dbReference type="SUPFAM" id="SSF52499">
    <property type="entry name" value="Isochorismatase-like hydrolases"/>
    <property type="match status" value="1"/>
</dbReference>
<evidence type="ECO:0000259" key="1">
    <source>
        <dbReference type="Pfam" id="PF00857"/>
    </source>
</evidence>
<protein>
    <submittedName>
        <fullName evidence="2">Cysteine hydrolase</fullName>
    </submittedName>
</protein>
<reference evidence="2" key="1">
    <citation type="submission" date="2020-12" db="EMBL/GenBank/DDBJ databases">
        <title>Taurinivorans muris gen. nov., sp. nov., fundamental and realized metabolic niche of a ubiquitous sulfidogenic bacterium in the murine intestine.</title>
        <authorList>
            <person name="Ye H."/>
            <person name="Hanson B.T."/>
            <person name="Loy A."/>
        </authorList>
    </citation>
    <scope>NUCLEOTIDE SEQUENCE</scope>
    <source>
        <strain evidence="2">LT0009</strain>
    </source>
</reference>
<gene>
    <name evidence="2" type="ORF">JBF11_05195</name>
</gene>
<feature type="domain" description="Isochorismatase-like" evidence="1">
    <location>
        <begin position="5"/>
        <end position="177"/>
    </location>
</feature>
<dbReference type="GO" id="GO:0016787">
    <property type="term" value="F:hydrolase activity"/>
    <property type="evidence" value="ECO:0007669"/>
    <property type="project" value="UniProtKB-KW"/>
</dbReference>
<keyword evidence="3" id="KW-1185">Reference proteome</keyword>
<dbReference type="InterPro" id="IPR000868">
    <property type="entry name" value="Isochorismatase-like_dom"/>
</dbReference>
<name>A0ABY5XYD3_9BACT</name>
<evidence type="ECO:0000313" key="2">
    <source>
        <dbReference type="EMBL" id="UWX04892.1"/>
    </source>
</evidence>
<dbReference type="CDD" id="cd00431">
    <property type="entry name" value="cysteine_hydrolases"/>
    <property type="match status" value="1"/>
</dbReference>
<evidence type="ECO:0000313" key="3">
    <source>
        <dbReference type="Proteomes" id="UP001058120"/>
    </source>
</evidence>
<dbReference type="RefSeq" id="WP_334314447.1">
    <property type="nucleotide sequence ID" value="NZ_CP065938.1"/>
</dbReference>
<proteinExistence type="predicted"/>
<accession>A0ABY5XYD3</accession>
<dbReference type="Proteomes" id="UP001058120">
    <property type="component" value="Chromosome"/>
</dbReference>
<sequence length="186" mass="20630">MKKYALIIVDMQNDFVLTEKTAVKGAKATVPAIKNAMRICHEKHIPVFHVIRAYDTNGDNAEIFRKSLFQKGQGFCIAGTDGAKIVQELAPYAEDAVVVKPRFSAFFGTNLLQLLREKNITHLLVAGTQYPNCIRATAVDALCHDFHTTVLTDCCSAQTDEIAKTNCRDLQNMGIMCLDFSKCVLD</sequence>
<dbReference type="PANTHER" id="PTHR47044">
    <property type="entry name" value="OS02G0276400 PROTEIN"/>
    <property type="match status" value="1"/>
</dbReference>
<dbReference type="InterPro" id="IPR036380">
    <property type="entry name" value="Isochorismatase-like_sf"/>
</dbReference>